<feature type="compositionally biased region" description="Polar residues" evidence="1">
    <location>
        <begin position="60"/>
        <end position="74"/>
    </location>
</feature>
<evidence type="ECO:0000313" key="2">
    <source>
        <dbReference type="EMBL" id="RRT35720.1"/>
    </source>
</evidence>
<dbReference type="AlphaFoldDB" id="A0A426X8G2"/>
<comment type="caution">
    <text evidence="2">The sequence shown here is derived from an EMBL/GenBank/DDBJ whole genome shotgun (WGS) entry which is preliminary data.</text>
</comment>
<organism evidence="2 3">
    <name type="scientific">Ensete ventricosum</name>
    <name type="common">Abyssinian banana</name>
    <name type="synonym">Musa ensete</name>
    <dbReference type="NCBI Taxonomy" id="4639"/>
    <lineage>
        <taxon>Eukaryota</taxon>
        <taxon>Viridiplantae</taxon>
        <taxon>Streptophyta</taxon>
        <taxon>Embryophyta</taxon>
        <taxon>Tracheophyta</taxon>
        <taxon>Spermatophyta</taxon>
        <taxon>Magnoliopsida</taxon>
        <taxon>Liliopsida</taxon>
        <taxon>Zingiberales</taxon>
        <taxon>Musaceae</taxon>
        <taxon>Ensete</taxon>
    </lineage>
</organism>
<name>A0A426X8G2_ENSVE</name>
<sequence length="172" mass="19496">MSTREFNESFPALHACRRTQEEDGHRNGGLQRTRQGHRNNNPGTKVERKICATGPPSSLFHRTNNTHTHSLSRSLQEDRYKHTHTIADTNTAHEPQCTYGSKNSSSRPHIPEIDGCISCEHFPQALLLRDSFIIIHMRGRGQGIGATPLTPTSYFTQELRCHCSQLTDPIRR</sequence>
<evidence type="ECO:0000256" key="1">
    <source>
        <dbReference type="SAM" id="MobiDB-lite"/>
    </source>
</evidence>
<proteinExistence type="predicted"/>
<feature type="region of interest" description="Disordered" evidence="1">
    <location>
        <begin position="1"/>
        <end position="75"/>
    </location>
</feature>
<reference evidence="2 3" key="1">
    <citation type="journal article" date="2014" name="Agronomy (Basel)">
        <title>A Draft Genome Sequence for Ensete ventricosum, the Drought-Tolerant Tree Against Hunger.</title>
        <authorList>
            <person name="Harrison J."/>
            <person name="Moore K.A."/>
            <person name="Paszkiewicz K."/>
            <person name="Jones T."/>
            <person name="Grant M."/>
            <person name="Ambacheew D."/>
            <person name="Muzemil S."/>
            <person name="Studholme D.J."/>
        </authorList>
    </citation>
    <scope>NUCLEOTIDE SEQUENCE [LARGE SCALE GENOMIC DNA]</scope>
</reference>
<feature type="compositionally biased region" description="Polar residues" evidence="1">
    <location>
        <begin position="30"/>
        <end position="43"/>
    </location>
</feature>
<dbReference type="EMBL" id="AMZH03024623">
    <property type="protein sequence ID" value="RRT35720.1"/>
    <property type="molecule type" value="Genomic_DNA"/>
</dbReference>
<accession>A0A426X8G2</accession>
<gene>
    <name evidence="2" type="ORF">B296_00044894</name>
</gene>
<dbReference type="Proteomes" id="UP000287651">
    <property type="component" value="Unassembled WGS sequence"/>
</dbReference>
<evidence type="ECO:0000313" key="3">
    <source>
        <dbReference type="Proteomes" id="UP000287651"/>
    </source>
</evidence>
<protein>
    <submittedName>
        <fullName evidence="2">Uncharacterized protein</fullName>
    </submittedName>
</protein>